<dbReference type="Proteomes" id="UP001163321">
    <property type="component" value="Chromosome 9"/>
</dbReference>
<dbReference type="EMBL" id="CM047588">
    <property type="protein sequence ID" value="KAI9906128.1"/>
    <property type="molecule type" value="Genomic_DNA"/>
</dbReference>
<keyword evidence="2" id="KW-1185">Reference proteome</keyword>
<gene>
    <name evidence="1" type="ORF">PsorP6_013458</name>
</gene>
<proteinExistence type="predicted"/>
<name>A0ACC0VI24_9STRA</name>
<evidence type="ECO:0000313" key="1">
    <source>
        <dbReference type="EMBL" id="KAI9906128.1"/>
    </source>
</evidence>
<protein>
    <submittedName>
        <fullName evidence="1">Uncharacterized protein</fullName>
    </submittedName>
</protein>
<reference evidence="1 2" key="1">
    <citation type="journal article" date="2022" name="bioRxiv">
        <title>The genome of the oomycete Peronosclerospora sorghi, a cosmopolitan pathogen of maize and sorghum, is inflated with dispersed pseudogenes.</title>
        <authorList>
            <person name="Fletcher K."/>
            <person name="Martin F."/>
            <person name="Isakeit T."/>
            <person name="Cavanaugh K."/>
            <person name="Magill C."/>
            <person name="Michelmore R."/>
        </authorList>
    </citation>
    <scope>NUCLEOTIDE SEQUENCE [LARGE SCALE GENOMIC DNA]</scope>
    <source>
        <strain evidence="1">P6</strain>
    </source>
</reference>
<evidence type="ECO:0000313" key="2">
    <source>
        <dbReference type="Proteomes" id="UP001163321"/>
    </source>
</evidence>
<comment type="caution">
    <text evidence="1">The sequence shown here is derived from an EMBL/GenBank/DDBJ whole genome shotgun (WGS) entry which is preliminary data.</text>
</comment>
<organism evidence="1 2">
    <name type="scientific">Peronosclerospora sorghi</name>
    <dbReference type="NCBI Taxonomy" id="230839"/>
    <lineage>
        <taxon>Eukaryota</taxon>
        <taxon>Sar</taxon>
        <taxon>Stramenopiles</taxon>
        <taxon>Oomycota</taxon>
        <taxon>Peronosporomycetes</taxon>
        <taxon>Peronosporales</taxon>
        <taxon>Peronosporaceae</taxon>
        <taxon>Peronosclerospora</taxon>
    </lineage>
</organism>
<accession>A0ACC0VI24</accession>
<sequence length="72" mass="7925">MMVPLSQFLRGAVNRANLNRDWSRDDGHEFHLTELLPAFEWIIACLIKLVPGETVATSAIGAVPVTMSSSRS</sequence>